<dbReference type="InParanoid" id="A0A0C2WZR7"/>
<dbReference type="AlphaFoldDB" id="A0A0C2WZR7"/>
<name>A0A0C2WZR7_AMAMK</name>
<dbReference type="EMBL" id="KN818232">
    <property type="protein sequence ID" value="KIL67332.1"/>
    <property type="molecule type" value="Genomic_DNA"/>
</dbReference>
<gene>
    <name evidence="1" type="ORF">M378DRAFT_301688</name>
</gene>
<dbReference type="HOGENOM" id="CLU_2333169_0_0_1"/>
<sequence>MSTPQMTDRSRKLTCILELTVITKFRFSDLTIGVARRNPSNHLRSMQGHLGKPLVELPDILSKTTIGSYFIRTPGPCEMLFKALCGTRYMLSRQIGDS</sequence>
<protein>
    <submittedName>
        <fullName evidence="1">Uncharacterized protein</fullName>
    </submittedName>
</protein>
<keyword evidence="2" id="KW-1185">Reference proteome</keyword>
<reference evidence="1 2" key="1">
    <citation type="submission" date="2014-04" db="EMBL/GenBank/DDBJ databases">
        <title>Evolutionary Origins and Diversification of the Mycorrhizal Mutualists.</title>
        <authorList>
            <consortium name="DOE Joint Genome Institute"/>
            <consortium name="Mycorrhizal Genomics Consortium"/>
            <person name="Kohler A."/>
            <person name="Kuo A."/>
            <person name="Nagy L.G."/>
            <person name="Floudas D."/>
            <person name="Copeland A."/>
            <person name="Barry K.W."/>
            <person name="Cichocki N."/>
            <person name="Veneault-Fourrey C."/>
            <person name="LaButti K."/>
            <person name="Lindquist E.A."/>
            <person name="Lipzen A."/>
            <person name="Lundell T."/>
            <person name="Morin E."/>
            <person name="Murat C."/>
            <person name="Riley R."/>
            <person name="Ohm R."/>
            <person name="Sun H."/>
            <person name="Tunlid A."/>
            <person name="Henrissat B."/>
            <person name="Grigoriev I.V."/>
            <person name="Hibbett D.S."/>
            <person name="Martin F."/>
        </authorList>
    </citation>
    <scope>NUCLEOTIDE SEQUENCE [LARGE SCALE GENOMIC DNA]</scope>
    <source>
        <strain evidence="1 2">Koide BX008</strain>
    </source>
</reference>
<evidence type="ECO:0000313" key="2">
    <source>
        <dbReference type="Proteomes" id="UP000054549"/>
    </source>
</evidence>
<proteinExistence type="predicted"/>
<accession>A0A0C2WZR7</accession>
<organism evidence="1 2">
    <name type="scientific">Amanita muscaria (strain Koide BX008)</name>
    <dbReference type="NCBI Taxonomy" id="946122"/>
    <lineage>
        <taxon>Eukaryota</taxon>
        <taxon>Fungi</taxon>
        <taxon>Dikarya</taxon>
        <taxon>Basidiomycota</taxon>
        <taxon>Agaricomycotina</taxon>
        <taxon>Agaricomycetes</taxon>
        <taxon>Agaricomycetidae</taxon>
        <taxon>Agaricales</taxon>
        <taxon>Pluteineae</taxon>
        <taxon>Amanitaceae</taxon>
        <taxon>Amanita</taxon>
    </lineage>
</organism>
<evidence type="ECO:0000313" key="1">
    <source>
        <dbReference type="EMBL" id="KIL67332.1"/>
    </source>
</evidence>
<dbReference type="Proteomes" id="UP000054549">
    <property type="component" value="Unassembled WGS sequence"/>
</dbReference>